<dbReference type="SMART" id="SM00448">
    <property type="entry name" value="REC"/>
    <property type="match status" value="2"/>
</dbReference>
<gene>
    <name evidence="18" type="ORF">C5Y96_22795</name>
</gene>
<feature type="domain" description="HAMP" evidence="17">
    <location>
        <begin position="210"/>
        <end position="262"/>
    </location>
</feature>
<evidence type="ECO:0000256" key="2">
    <source>
        <dbReference type="ARBA" id="ARBA00004370"/>
    </source>
</evidence>
<feature type="domain" description="Response regulatory" evidence="16">
    <location>
        <begin position="703"/>
        <end position="822"/>
    </location>
</feature>
<dbReference type="RefSeq" id="WP_105358252.1">
    <property type="nucleotide sequence ID" value="NZ_PUIA01000074.1"/>
</dbReference>
<evidence type="ECO:0000256" key="3">
    <source>
        <dbReference type="ARBA" id="ARBA00012438"/>
    </source>
</evidence>
<keyword evidence="9" id="KW-0902">Two-component regulatory system</keyword>
<evidence type="ECO:0000256" key="5">
    <source>
        <dbReference type="ARBA" id="ARBA00022679"/>
    </source>
</evidence>
<proteinExistence type="predicted"/>
<keyword evidence="13" id="KW-1133">Transmembrane helix</keyword>
<dbReference type="SUPFAM" id="SSF158472">
    <property type="entry name" value="HAMP domain-like"/>
    <property type="match status" value="1"/>
</dbReference>
<sequence>MFTGGVKSKLLFLVALSGAAFACLGIYGISNSASTFTWVDQVYQTAEDFRDSSRNIAVPLNELRQMSLSIVMAPNPTLQEDLDIRQEKLTGQIDEAFAHWKIEGGNAKEAEAFAQLGRSWREYKKLKDFTIEKAKQRYREEAFINATGAEQLQFEKVNDDLNGWMQTRIDNAEQIYQEANSQFNRTIWVSSIVIGLLTFIVATAGYFASKSIIRPIYALKAAATQIANRQPVTSIGVQTKDELGELARDMETMAAAIAAYDAQQQKSEAEVRKLNVELEHRVHQRTAELGQTVHELRLAKEAAETSNRTKSEFLANMSHEIRTPMNGIIGMTELTLDTKLTSDQREYLEMVKDSADHLLDVINDILDFSKIEAGKLELSPYEFELRDHLDDTVGLLALKANSKGIELACHVLNSVPDLLIGDAGRLRQVVVNLLGNAIKFTSEGEVIMRVEVDSRTENHIVLHFSVRDTGIGISEDKLDLLFKAFSQVDSSMTRKYGGTGLGLAISAQLIKLMQGEVWVESQLGKGSTFHFTAKFLLPKTRTPRQTPIEIEKLRGLPILVVDDNLTNCRVLHEMLANWNMRPTTVTNGRDALATLEQAFEDGEPFSIVLTDNMMPEMDGFTLAEKIRSRTELVGSTLMMLSSADRREDAARCRDVGVDAYLTKPIRRTELLHAIMQCKQVASKKRAPEAKLLDRQPTSKDAIRLLLVEDNPINQKLAERLLEKRGYVVVIAGNGRIALDLLEKDDSFDVVLMDVQMPEMDGFEATAAIRAREEPQGKHIPILAMTAHAMKGDRERCLLAGMDSYISKPLKANLLYDELERLARRN</sequence>
<comment type="catalytic activity">
    <reaction evidence="1">
        <text>ATP + protein L-histidine = ADP + protein N-phospho-L-histidine.</text>
        <dbReference type="EC" id="2.7.13.3"/>
    </reaction>
</comment>
<feature type="chain" id="PRO_5015661022" description="Sensory/regulatory protein RpfC" evidence="14">
    <location>
        <begin position="23"/>
        <end position="825"/>
    </location>
</feature>
<dbReference type="CDD" id="cd06225">
    <property type="entry name" value="HAMP"/>
    <property type="match status" value="1"/>
</dbReference>
<dbReference type="InterPro" id="IPR036890">
    <property type="entry name" value="HATPase_C_sf"/>
</dbReference>
<evidence type="ECO:0000256" key="11">
    <source>
        <dbReference type="ARBA" id="ARBA00068150"/>
    </source>
</evidence>
<dbReference type="InterPro" id="IPR003661">
    <property type="entry name" value="HisK_dim/P_dom"/>
</dbReference>
<dbReference type="SUPFAM" id="SSF47384">
    <property type="entry name" value="Homodimeric domain of signal transducing histidine kinase"/>
    <property type="match status" value="1"/>
</dbReference>
<dbReference type="GO" id="GO:0000155">
    <property type="term" value="F:phosphorelay sensor kinase activity"/>
    <property type="evidence" value="ECO:0007669"/>
    <property type="project" value="InterPro"/>
</dbReference>
<evidence type="ECO:0000256" key="1">
    <source>
        <dbReference type="ARBA" id="ARBA00000085"/>
    </source>
</evidence>
<keyword evidence="13" id="KW-0472">Membrane</keyword>
<dbReference type="Gene3D" id="3.40.50.2300">
    <property type="match status" value="2"/>
</dbReference>
<comment type="subcellular location">
    <subcellularLocation>
        <location evidence="2">Membrane</location>
    </subcellularLocation>
</comment>
<name>A0A2S8F0F2_9BACT</name>
<evidence type="ECO:0000256" key="14">
    <source>
        <dbReference type="SAM" id="SignalP"/>
    </source>
</evidence>
<dbReference type="EC" id="2.7.13.3" evidence="3"/>
<dbReference type="CDD" id="cd16922">
    <property type="entry name" value="HATPase_EvgS-ArcB-TorS-like"/>
    <property type="match status" value="1"/>
</dbReference>
<feature type="signal peptide" evidence="14">
    <location>
        <begin position="1"/>
        <end position="22"/>
    </location>
</feature>
<comment type="caution">
    <text evidence="18">The sequence shown here is derived from an EMBL/GenBank/DDBJ whole genome shotgun (WGS) entry which is preliminary data.</text>
</comment>
<dbReference type="CDD" id="cd00082">
    <property type="entry name" value="HisKA"/>
    <property type="match status" value="1"/>
</dbReference>
<dbReference type="Gene3D" id="1.10.287.130">
    <property type="match status" value="1"/>
</dbReference>
<dbReference type="PROSITE" id="PS50110">
    <property type="entry name" value="RESPONSE_REGULATORY"/>
    <property type="match status" value="2"/>
</dbReference>
<dbReference type="SMART" id="SM00387">
    <property type="entry name" value="HATPase_c"/>
    <property type="match status" value="1"/>
</dbReference>
<dbReference type="InterPro" id="IPR005467">
    <property type="entry name" value="His_kinase_dom"/>
</dbReference>
<dbReference type="CDD" id="cd00156">
    <property type="entry name" value="REC"/>
    <property type="match status" value="1"/>
</dbReference>
<evidence type="ECO:0000256" key="10">
    <source>
        <dbReference type="ARBA" id="ARBA00064003"/>
    </source>
</evidence>
<dbReference type="Pfam" id="PF00072">
    <property type="entry name" value="Response_reg"/>
    <property type="match status" value="2"/>
</dbReference>
<dbReference type="Pfam" id="PF00512">
    <property type="entry name" value="HisKA"/>
    <property type="match status" value="1"/>
</dbReference>
<dbReference type="InterPro" id="IPR003594">
    <property type="entry name" value="HATPase_dom"/>
</dbReference>
<dbReference type="SMART" id="SM00388">
    <property type="entry name" value="HisKA"/>
    <property type="match status" value="1"/>
</dbReference>
<evidence type="ECO:0000256" key="12">
    <source>
        <dbReference type="PROSITE-ProRule" id="PRU00169"/>
    </source>
</evidence>
<dbReference type="FunFam" id="1.10.287.130:FF:000002">
    <property type="entry name" value="Two-component osmosensing histidine kinase"/>
    <property type="match status" value="1"/>
</dbReference>
<dbReference type="InterPro" id="IPR001789">
    <property type="entry name" value="Sig_transdc_resp-reg_receiver"/>
</dbReference>
<dbReference type="InterPro" id="IPR004358">
    <property type="entry name" value="Sig_transdc_His_kin-like_C"/>
</dbReference>
<feature type="domain" description="Response regulatory" evidence="16">
    <location>
        <begin position="557"/>
        <end position="678"/>
    </location>
</feature>
<reference evidence="18 19" key="1">
    <citation type="submission" date="2018-02" db="EMBL/GenBank/DDBJ databases">
        <title>Comparative genomes isolates from brazilian mangrove.</title>
        <authorList>
            <person name="Araujo J.E."/>
            <person name="Taketani R.G."/>
            <person name="Silva M.C.P."/>
            <person name="Loureco M.V."/>
            <person name="Andreote F.D."/>
        </authorList>
    </citation>
    <scope>NUCLEOTIDE SEQUENCE [LARGE SCALE GENOMIC DNA]</scope>
    <source>
        <strain evidence="18 19">HEX-2 MGV</strain>
    </source>
</reference>
<dbReference type="Pfam" id="PF12729">
    <property type="entry name" value="4HB_MCP_1"/>
    <property type="match status" value="1"/>
</dbReference>
<dbReference type="Gene3D" id="3.30.565.10">
    <property type="entry name" value="Histidine kinase-like ATPase, C-terminal domain"/>
    <property type="match status" value="1"/>
</dbReference>
<evidence type="ECO:0000259" key="15">
    <source>
        <dbReference type="PROSITE" id="PS50109"/>
    </source>
</evidence>
<dbReference type="InterPro" id="IPR003660">
    <property type="entry name" value="HAMP_dom"/>
</dbReference>
<dbReference type="PANTHER" id="PTHR45339:SF5">
    <property type="entry name" value="HISTIDINE KINASE"/>
    <property type="match status" value="1"/>
</dbReference>
<dbReference type="Pfam" id="PF02518">
    <property type="entry name" value="HATPase_c"/>
    <property type="match status" value="1"/>
</dbReference>
<keyword evidence="5" id="KW-0808">Transferase</keyword>
<dbReference type="FunFam" id="3.30.565.10:FF:000010">
    <property type="entry name" value="Sensor histidine kinase RcsC"/>
    <property type="match status" value="1"/>
</dbReference>
<dbReference type="InterPro" id="IPR036097">
    <property type="entry name" value="HisK_dim/P_sf"/>
</dbReference>
<evidence type="ECO:0000313" key="18">
    <source>
        <dbReference type="EMBL" id="PQO25652.1"/>
    </source>
</evidence>
<dbReference type="GO" id="GO:0016020">
    <property type="term" value="C:membrane"/>
    <property type="evidence" value="ECO:0007669"/>
    <property type="project" value="UniProtKB-SubCell"/>
</dbReference>
<feature type="modified residue" description="4-aspartylphosphate" evidence="12">
    <location>
        <position position="611"/>
    </location>
</feature>
<feature type="modified residue" description="4-aspartylphosphate" evidence="12">
    <location>
        <position position="753"/>
    </location>
</feature>
<dbReference type="PANTHER" id="PTHR45339">
    <property type="entry name" value="HYBRID SIGNAL TRANSDUCTION HISTIDINE KINASE J"/>
    <property type="match status" value="1"/>
</dbReference>
<keyword evidence="7" id="KW-0418">Kinase</keyword>
<evidence type="ECO:0000256" key="9">
    <source>
        <dbReference type="ARBA" id="ARBA00023012"/>
    </source>
</evidence>
<evidence type="ECO:0000256" key="4">
    <source>
        <dbReference type="ARBA" id="ARBA00022553"/>
    </source>
</evidence>
<dbReference type="Pfam" id="PF00672">
    <property type="entry name" value="HAMP"/>
    <property type="match status" value="1"/>
</dbReference>
<evidence type="ECO:0000259" key="16">
    <source>
        <dbReference type="PROSITE" id="PS50110"/>
    </source>
</evidence>
<protein>
    <recommendedName>
        <fullName evidence="11">Sensory/regulatory protein RpfC</fullName>
        <ecNumber evidence="3">2.7.13.3</ecNumber>
    </recommendedName>
</protein>
<evidence type="ECO:0000313" key="19">
    <source>
        <dbReference type="Proteomes" id="UP000240009"/>
    </source>
</evidence>
<dbReference type="SUPFAM" id="SSF55874">
    <property type="entry name" value="ATPase domain of HSP90 chaperone/DNA topoisomerase II/histidine kinase"/>
    <property type="match status" value="1"/>
</dbReference>
<evidence type="ECO:0000256" key="13">
    <source>
        <dbReference type="SAM" id="Phobius"/>
    </source>
</evidence>
<accession>A0A2S8F0F2</accession>
<feature type="domain" description="Histidine kinase" evidence="15">
    <location>
        <begin position="316"/>
        <end position="537"/>
    </location>
</feature>
<dbReference type="Gene3D" id="6.10.340.10">
    <property type="match status" value="1"/>
</dbReference>
<dbReference type="PROSITE" id="PS50885">
    <property type="entry name" value="HAMP"/>
    <property type="match status" value="1"/>
</dbReference>
<dbReference type="SMART" id="SM00304">
    <property type="entry name" value="HAMP"/>
    <property type="match status" value="1"/>
</dbReference>
<dbReference type="InterPro" id="IPR024478">
    <property type="entry name" value="HlyB_4HB_MCP"/>
</dbReference>
<evidence type="ECO:0000256" key="6">
    <source>
        <dbReference type="ARBA" id="ARBA00022741"/>
    </source>
</evidence>
<dbReference type="PROSITE" id="PS50109">
    <property type="entry name" value="HIS_KIN"/>
    <property type="match status" value="1"/>
</dbReference>
<dbReference type="InterPro" id="IPR011006">
    <property type="entry name" value="CheY-like_superfamily"/>
</dbReference>
<dbReference type="EMBL" id="PUIA01000074">
    <property type="protein sequence ID" value="PQO25652.1"/>
    <property type="molecule type" value="Genomic_DNA"/>
</dbReference>
<dbReference type="PROSITE" id="PS51257">
    <property type="entry name" value="PROKAR_LIPOPROTEIN"/>
    <property type="match status" value="1"/>
</dbReference>
<dbReference type="AlphaFoldDB" id="A0A2S8F0F2"/>
<dbReference type="PRINTS" id="PR00344">
    <property type="entry name" value="BCTRLSENSOR"/>
</dbReference>
<feature type="transmembrane region" description="Helical" evidence="13">
    <location>
        <begin position="187"/>
        <end position="208"/>
    </location>
</feature>
<dbReference type="SUPFAM" id="SSF52172">
    <property type="entry name" value="CheY-like"/>
    <property type="match status" value="2"/>
</dbReference>
<comment type="subunit">
    <text evidence="10">At low DSF concentrations, interacts with RpfF.</text>
</comment>
<keyword evidence="13" id="KW-0812">Transmembrane</keyword>
<dbReference type="OrthoDB" id="9762493at2"/>
<evidence type="ECO:0000256" key="8">
    <source>
        <dbReference type="ARBA" id="ARBA00022840"/>
    </source>
</evidence>
<keyword evidence="6" id="KW-0547">Nucleotide-binding</keyword>
<dbReference type="GO" id="GO:0005524">
    <property type="term" value="F:ATP binding"/>
    <property type="evidence" value="ECO:0007669"/>
    <property type="project" value="UniProtKB-KW"/>
</dbReference>
<dbReference type="Proteomes" id="UP000240009">
    <property type="component" value="Unassembled WGS sequence"/>
</dbReference>
<keyword evidence="14" id="KW-0732">Signal</keyword>
<evidence type="ECO:0000256" key="7">
    <source>
        <dbReference type="ARBA" id="ARBA00022777"/>
    </source>
</evidence>
<keyword evidence="8" id="KW-0067">ATP-binding</keyword>
<organism evidence="18 19">
    <name type="scientific">Blastopirellula marina</name>
    <dbReference type="NCBI Taxonomy" id="124"/>
    <lineage>
        <taxon>Bacteria</taxon>
        <taxon>Pseudomonadati</taxon>
        <taxon>Planctomycetota</taxon>
        <taxon>Planctomycetia</taxon>
        <taxon>Pirellulales</taxon>
        <taxon>Pirellulaceae</taxon>
        <taxon>Blastopirellula</taxon>
    </lineage>
</organism>
<dbReference type="CDD" id="cd17546">
    <property type="entry name" value="REC_hyHK_CKI1_RcsC-like"/>
    <property type="match status" value="1"/>
</dbReference>
<keyword evidence="4 12" id="KW-0597">Phosphoprotein</keyword>
<evidence type="ECO:0000259" key="17">
    <source>
        <dbReference type="PROSITE" id="PS50885"/>
    </source>
</evidence>